<keyword evidence="3 5" id="KW-0133">Cell shape</keyword>
<evidence type="ECO:0000259" key="8">
    <source>
        <dbReference type="Pfam" id="PF04085"/>
    </source>
</evidence>
<protein>
    <recommendedName>
        <fullName evidence="2 5">Cell shape-determining protein MreC</fullName>
    </recommendedName>
    <alternativeName>
        <fullName evidence="4 5">Cell shape protein MreC</fullName>
    </alternativeName>
</protein>
<keyword evidence="6" id="KW-0175">Coiled coil</keyword>
<dbReference type="GO" id="GO:0008360">
    <property type="term" value="P:regulation of cell shape"/>
    <property type="evidence" value="ECO:0007669"/>
    <property type="project" value="UniProtKB-KW"/>
</dbReference>
<comment type="function">
    <text evidence="5">Involved in formation and maintenance of cell shape.</text>
</comment>
<comment type="similarity">
    <text evidence="1 5">Belongs to the MreC family.</text>
</comment>
<feature type="coiled-coil region" evidence="6">
    <location>
        <begin position="65"/>
        <end position="109"/>
    </location>
</feature>
<feature type="domain" description="Rod shape-determining protein MreC beta-barrel core" evidence="8">
    <location>
        <begin position="119"/>
        <end position="274"/>
    </location>
</feature>
<feature type="region of interest" description="Disordered" evidence="7">
    <location>
        <begin position="277"/>
        <end position="325"/>
    </location>
</feature>
<dbReference type="EMBL" id="AENN01000015">
    <property type="protein sequence ID" value="EFR31157.1"/>
    <property type="molecule type" value="Genomic_DNA"/>
</dbReference>
<dbReference type="PANTHER" id="PTHR34138">
    <property type="entry name" value="CELL SHAPE-DETERMINING PROTEIN MREC"/>
    <property type="match status" value="1"/>
</dbReference>
<evidence type="ECO:0000256" key="4">
    <source>
        <dbReference type="ARBA" id="ARBA00032089"/>
    </source>
</evidence>
<dbReference type="Pfam" id="PF04085">
    <property type="entry name" value="MreC"/>
    <property type="match status" value="1"/>
</dbReference>
<dbReference type="AlphaFoldDB" id="E4KP40"/>
<dbReference type="GO" id="GO:0005886">
    <property type="term" value="C:plasma membrane"/>
    <property type="evidence" value="ECO:0007669"/>
    <property type="project" value="TreeGrafter"/>
</dbReference>
<dbReference type="STRING" id="908337.HMPREF9257_1325"/>
<dbReference type="InterPro" id="IPR007221">
    <property type="entry name" value="MreC"/>
</dbReference>
<dbReference type="OrthoDB" id="9792313at2"/>
<comment type="caution">
    <text evidence="9">The sequence shown here is derived from an EMBL/GenBank/DDBJ whole genome shotgun (WGS) entry which is preliminary data.</text>
</comment>
<gene>
    <name evidence="9" type="primary">mreC</name>
    <name evidence="9" type="ORF">HMPREF9257_1325</name>
</gene>
<sequence length="325" mass="35195">MFDKKKLIALLLSALAIISLIAYSISKGSHNLVSTAVNDTGAWIGRLFSEPVNMVVQFADSLDNLINTFDENQALKENIDQINELQVRVADLETENEKMRQELDLKEVLSNYEVINATVISRNPDQWVETMMINVGSRDGVEKDMAVMAGNGLIGRILEVNPNSSKVLLLTSQQNNDGMVAARIQTKDESSSANGIISSYDAKTGYYHMTQINPNAKIAAGDMVITSGLGGVIPSTLLIGKVVEAQMDAYGLFQEVTVEPAGEMTDIRFVTVIKQQTGTEGMKLPETESASSSEAESESQTDGDESEASLVEDSESTDEGQSGQE</sequence>
<dbReference type="Gene3D" id="2.40.10.340">
    <property type="entry name" value="Rod shape-determining protein MreC, domain 1"/>
    <property type="match status" value="1"/>
</dbReference>
<dbReference type="RefSeq" id="WP_006418360.1">
    <property type="nucleotide sequence ID" value="NZ_AENN01000015.1"/>
</dbReference>
<evidence type="ECO:0000256" key="5">
    <source>
        <dbReference type="PIRNR" id="PIRNR038471"/>
    </source>
</evidence>
<feature type="compositionally biased region" description="Acidic residues" evidence="7">
    <location>
        <begin position="295"/>
        <end position="318"/>
    </location>
</feature>
<evidence type="ECO:0000256" key="6">
    <source>
        <dbReference type="SAM" id="Coils"/>
    </source>
</evidence>
<evidence type="ECO:0000256" key="2">
    <source>
        <dbReference type="ARBA" id="ARBA00013855"/>
    </source>
</evidence>
<name>E4KP40_9LACT</name>
<evidence type="ECO:0000256" key="3">
    <source>
        <dbReference type="ARBA" id="ARBA00022960"/>
    </source>
</evidence>
<evidence type="ECO:0000313" key="10">
    <source>
        <dbReference type="Proteomes" id="UP000005990"/>
    </source>
</evidence>
<proteinExistence type="inferred from homology"/>
<reference evidence="9 10" key="1">
    <citation type="submission" date="2010-10" db="EMBL/GenBank/DDBJ databases">
        <authorList>
            <person name="Durkin A.S."/>
            <person name="Madupu R."/>
            <person name="Torralba M."/>
            <person name="Gillis M."/>
            <person name="Methe B."/>
            <person name="Sutton G."/>
            <person name="Nelson K.E."/>
        </authorList>
    </citation>
    <scope>NUCLEOTIDE SEQUENCE [LARGE SCALE GENOMIC DNA]</scope>
    <source>
        <strain evidence="9 10">ACS-139-V-Col8</strain>
    </source>
</reference>
<dbReference type="NCBIfam" id="TIGR00219">
    <property type="entry name" value="mreC"/>
    <property type="match status" value="1"/>
</dbReference>
<accession>E4KP40</accession>
<keyword evidence="10" id="KW-1185">Reference proteome</keyword>
<dbReference type="PIRSF" id="PIRSF038471">
    <property type="entry name" value="MreC"/>
    <property type="match status" value="1"/>
</dbReference>
<evidence type="ECO:0000313" key="9">
    <source>
        <dbReference type="EMBL" id="EFR31157.1"/>
    </source>
</evidence>
<dbReference type="InterPro" id="IPR055342">
    <property type="entry name" value="MreC_beta-barrel_core"/>
</dbReference>
<dbReference type="eggNOG" id="COG1792">
    <property type="taxonomic scope" value="Bacteria"/>
</dbReference>
<dbReference type="Gene3D" id="2.40.10.350">
    <property type="entry name" value="Rod shape-determining protein MreC, domain 2"/>
    <property type="match status" value="1"/>
</dbReference>
<organism evidence="9 10">
    <name type="scientific">Eremococcus coleocola ACS-139-V-Col8</name>
    <dbReference type="NCBI Taxonomy" id="908337"/>
    <lineage>
        <taxon>Bacteria</taxon>
        <taxon>Bacillati</taxon>
        <taxon>Bacillota</taxon>
        <taxon>Bacilli</taxon>
        <taxon>Lactobacillales</taxon>
        <taxon>Aerococcaceae</taxon>
        <taxon>Eremococcus</taxon>
    </lineage>
</organism>
<dbReference type="PANTHER" id="PTHR34138:SF1">
    <property type="entry name" value="CELL SHAPE-DETERMINING PROTEIN MREC"/>
    <property type="match status" value="1"/>
</dbReference>
<evidence type="ECO:0000256" key="1">
    <source>
        <dbReference type="ARBA" id="ARBA00009369"/>
    </source>
</evidence>
<dbReference type="InterPro" id="IPR042177">
    <property type="entry name" value="Cell/Rod_1"/>
</dbReference>
<evidence type="ECO:0000256" key="7">
    <source>
        <dbReference type="SAM" id="MobiDB-lite"/>
    </source>
</evidence>
<dbReference type="Proteomes" id="UP000005990">
    <property type="component" value="Unassembled WGS sequence"/>
</dbReference>
<dbReference type="InterPro" id="IPR042175">
    <property type="entry name" value="Cell/Rod_MreC_2"/>
</dbReference>